<feature type="compositionally biased region" description="Polar residues" evidence="4">
    <location>
        <begin position="75"/>
        <end position="91"/>
    </location>
</feature>
<evidence type="ECO:0000256" key="4">
    <source>
        <dbReference type="SAM" id="MobiDB-lite"/>
    </source>
</evidence>
<evidence type="ECO:0000313" key="6">
    <source>
        <dbReference type="EMBL" id="KAF1830420.1"/>
    </source>
</evidence>
<accession>A0A6A5K271</accession>
<feature type="compositionally biased region" description="Polar residues" evidence="4">
    <location>
        <begin position="234"/>
        <end position="251"/>
    </location>
</feature>
<organism evidence="6 7">
    <name type="scientific">Decorospora gaudefroyi</name>
    <dbReference type="NCBI Taxonomy" id="184978"/>
    <lineage>
        <taxon>Eukaryota</taxon>
        <taxon>Fungi</taxon>
        <taxon>Dikarya</taxon>
        <taxon>Ascomycota</taxon>
        <taxon>Pezizomycotina</taxon>
        <taxon>Dothideomycetes</taxon>
        <taxon>Pleosporomycetidae</taxon>
        <taxon>Pleosporales</taxon>
        <taxon>Pleosporineae</taxon>
        <taxon>Pleosporaceae</taxon>
        <taxon>Decorospora</taxon>
    </lineage>
</organism>
<dbReference type="Proteomes" id="UP000800040">
    <property type="component" value="Unassembled WGS sequence"/>
</dbReference>
<comment type="subcellular location">
    <subcellularLocation>
        <location evidence="1">Nucleus</location>
    </subcellularLocation>
</comment>
<evidence type="ECO:0000256" key="1">
    <source>
        <dbReference type="ARBA" id="ARBA00004123"/>
    </source>
</evidence>
<feature type="compositionally biased region" description="Low complexity" evidence="4">
    <location>
        <begin position="34"/>
        <end position="43"/>
    </location>
</feature>
<reference evidence="6" key="1">
    <citation type="submission" date="2020-01" db="EMBL/GenBank/DDBJ databases">
        <authorList>
            <consortium name="DOE Joint Genome Institute"/>
            <person name="Haridas S."/>
            <person name="Albert R."/>
            <person name="Binder M."/>
            <person name="Bloem J."/>
            <person name="Labutti K."/>
            <person name="Salamov A."/>
            <person name="Andreopoulos B."/>
            <person name="Baker S.E."/>
            <person name="Barry K."/>
            <person name="Bills G."/>
            <person name="Bluhm B.H."/>
            <person name="Cannon C."/>
            <person name="Castanera R."/>
            <person name="Culley D.E."/>
            <person name="Daum C."/>
            <person name="Ezra D."/>
            <person name="Gonzalez J.B."/>
            <person name="Henrissat B."/>
            <person name="Kuo A."/>
            <person name="Liang C."/>
            <person name="Lipzen A."/>
            <person name="Lutzoni F."/>
            <person name="Magnuson J."/>
            <person name="Mondo S."/>
            <person name="Nolan M."/>
            <person name="Ohm R."/>
            <person name="Pangilinan J."/>
            <person name="Park H.-J."/>
            <person name="Ramirez L."/>
            <person name="Alfaro M."/>
            <person name="Sun H."/>
            <person name="Tritt A."/>
            <person name="Yoshinaga Y."/>
            <person name="Zwiers L.-H."/>
            <person name="Turgeon B.G."/>
            <person name="Goodwin S.B."/>
            <person name="Spatafora J.W."/>
            <person name="Crous P.W."/>
            <person name="Grigoriev I.V."/>
        </authorList>
    </citation>
    <scope>NUCLEOTIDE SEQUENCE</scope>
    <source>
        <strain evidence="6">P77</strain>
    </source>
</reference>
<name>A0A6A5K271_9PLEO</name>
<feature type="region of interest" description="Disordered" evidence="4">
    <location>
        <begin position="234"/>
        <end position="253"/>
    </location>
</feature>
<evidence type="ECO:0000256" key="3">
    <source>
        <dbReference type="ARBA" id="ARBA00023242"/>
    </source>
</evidence>
<sequence>MSTRRSSRSTKAVKYTSASEGSDFEDKPKRLSKKTASSAATTKKTSKAAKRAAEADDAEPTGSTNLPPAKRPKKNSSTSVSAEARSKTSAQEARASKAAHKKAWADWLASHDVEGELLEVEPEKEESITQTDALKKYGLKKEELSSLLHFEKKNPLYGGTMKLFLEDDVKELGFRKLGMLADGEADEEEEEVLKRGQRIWEEEHKDDPQKPDKPTKEKTPKQKWTQYITAHALTTNDTLSQEPQDAVNQTDSKAKYNLTPTDLACLPYFAKKNPAYGNGMKLFKESEVRVLAYRKAAVLAGEGGGDEGAFLERGREIFEGGGEGGE</sequence>
<protein>
    <recommendedName>
        <fullName evidence="5">XPA C-terminal domain-containing protein</fullName>
    </recommendedName>
</protein>
<feature type="compositionally biased region" description="Basic and acidic residues" evidence="4">
    <location>
        <begin position="192"/>
        <end position="220"/>
    </location>
</feature>
<dbReference type="InterPro" id="IPR037129">
    <property type="entry name" value="XPA_sf"/>
</dbReference>
<dbReference type="GO" id="GO:0005634">
    <property type="term" value="C:nucleus"/>
    <property type="evidence" value="ECO:0007669"/>
    <property type="project" value="UniProtKB-SubCell"/>
</dbReference>
<dbReference type="Pfam" id="PF05181">
    <property type="entry name" value="XPA_C"/>
    <property type="match status" value="1"/>
</dbReference>
<dbReference type="CDD" id="cd21075">
    <property type="entry name" value="DBD_XPA-like"/>
    <property type="match status" value="2"/>
</dbReference>
<feature type="domain" description="XPA C-terminal" evidence="5">
    <location>
        <begin position="127"/>
        <end position="169"/>
    </location>
</feature>
<dbReference type="OrthoDB" id="3799195at2759"/>
<gene>
    <name evidence="6" type="ORF">BDW02DRAFT_559068</name>
</gene>
<keyword evidence="7" id="KW-1185">Reference proteome</keyword>
<dbReference type="AlphaFoldDB" id="A0A6A5K271"/>
<evidence type="ECO:0000259" key="5">
    <source>
        <dbReference type="Pfam" id="PF05181"/>
    </source>
</evidence>
<evidence type="ECO:0000256" key="2">
    <source>
        <dbReference type="ARBA" id="ARBA00022833"/>
    </source>
</evidence>
<dbReference type="InterPro" id="IPR009061">
    <property type="entry name" value="DNA-bd_dom_put_sf"/>
</dbReference>
<dbReference type="Gene3D" id="3.90.530.10">
    <property type="entry name" value="XPA C-terminal domain"/>
    <property type="match status" value="2"/>
</dbReference>
<feature type="region of interest" description="Disordered" evidence="4">
    <location>
        <begin position="184"/>
        <end position="224"/>
    </location>
</feature>
<feature type="region of interest" description="Disordered" evidence="4">
    <location>
        <begin position="1"/>
        <end position="101"/>
    </location>
</feature>
<dbReference type="SUPFAM" id="SSF46955">
    <property type="entry name" value="Putative DNA-binding domain"/>
    <property type="match status" value="1"/>
</dbReference>
<keyword evidence="3" id="KW-0539">Nucleus</keyword>
<proteinExistence type="predicted"/>
<dbReference type="InterPro" id="IPR022656">
    <property type="entry name" value="XPA_C"/>
</dbReference>
<dbReference type="EMBL" id="ML975397">
    <property type="protein sequence ID" value="KAF1830420.1"/>
    <property type="molecule type" value="Genomic_DNA"/>
</dbReference>
<evidence type="ECO:0000313" key="7">
    <source>
        <dbReference type="Proteomes" id="UP000800040"/>
    </source>
</evidence>
<keyword evidence="2" id="KW-0862">Zinc</keyword>